<dbReference type="InterPro" id="IPR038277">
    <property type="entry name" value="UreF_sf"/>
</dbReference>
<dbReference type="Proteomes" id="UP000283474">
    <property type="component" value="Chromosome"/>
</dbReference>
<dbReference type="InterPro" id="IPR002639">
    <property type="entry name" value="UreF"/>
</dbReference>
<organism evidence="4 5">
    <name type="scientific">Pollutimonas thiosulfatoxidans</name>
    <dbReference type="NCBI Taxonomy" id="2028345"/>
    <lineage>
        <taxon>Bacteria</taxon>
        <taxon>Pseudomonadati</taxon>
        <taxon>Pseudomonadota</taxon>
        <taxon>Betaproteobacteria</taxon>
        <taxon>Burkholderiales</taxon>
        <taxon>Alcaligenaceae</taxon>
        <taxon>Pollutimonas</taxon>
    </lineage>
</organism>
<reference evidence="4 5" key="1">
    <citation type="submission" date="2017-08" db="EMBL/GenBank/DDBJ databases">
        <authorList>
            <person name="Park S.-J."/>
            <person name="Kim H."/>
        </authorList>
    </citation>
    <scope>NUCLEOTIDE SEQUENCE [LARGE SCALE GENOMIC DNA]</scope>
    <source>
        <strain evidence="5">ye3</strain>
    </source>
</reference>
<dbReference type="EMBL" id="CP022987">
    <property type="protein sequence ID" value="QAA93019.1"/>
    <property type="molecule type" value="Genomic_DNA"/>
</dbReference>
<evidence type="ECO:0000256" key="3">
    <source>
        <dbReference type="HAMAP-Rule" id="MF_01385"/>
    </source>
</evidence>
<comment type="function">
    <text evidence="3">Required for maturation of urease via the functional incorporation of the urease nickel metallocenter.</text>
</comment>
<dbReference type="HAMAP" id="MF_01385">
    <property type="entry name" value="UreF"/>
    <property type="match status" value="1"/>
</dbReference>
<dbReference type="AlphaFoldDB" id="A0A410G9M7"/>
<keyword evidence="5" id="KW-1185">Reference proteome</keyword>
<keyword evidence="1 3" id="KW-0996">Nickel insertion</keyword>
<evidence type="ECO:0000256" key="2">
    <source>
        <dbReference type="ARBA" id="ARBA00023186"/>
    </source>
</evidence>
<evidence type="ECO:0000256" key="1">
    <source>
        <dbReference type="ARBA" id="ARBA00022988"/>
    </source>
</evidence>
<accession>A0A410G9M7</accession>
<keyword evidence="3" id="KW-0963">Cytoplasm</keyword>
<sequence length="229" mass="25666">MQDSQIVALLQLSSPALPIGGYSYSQGLEAAIDTQLITDEASAHRWIAQQLEWVLTPCEAPVWLLLFDSWNTCNWERLAHWNAWFLASRETRELRQETEQMAWSLVKLADELAWGSAEARDRLLGLQAVVLPTAHAYACWALGIPRRAGLAAYLFSWLENQTMAALKTVPLGQVAGQRILDQLRLCIPQACTDASRRAASDPPCLHTLAPQLAILSSRHETQYSRLFRS</sequence>
<protein>
    <recommendedName>
        <fullName evidence="3">Urease accessory protein UreF</fullName>
    </recommendedName>
</protein>
<name>A0A410G9M7_9BURK</name>
<comment type="subcellular location">
    <subcellularLocation>
        <location evidence="3">Cytoplasm</location>
    </subcellularLocation>
</comment>
<dbReference type="GO" id="GO:0005737">
    <property type="term" value="C:cytoplasm"/>
    <property type="evidence" value="ECO:0007669"/>
    <property type="project" value="UniProtKB-SubCell"/>
</dbReference>
<dbReference type="PIRSF" id="PIRSF009467">
    <property type="entry name" value="Ureas_acces_UreF"/>
    <property type="match status" value="1"/>
</dbReference>
<dbReference type="PANTHER" id="PTHR33620">
    <property type="entry name" value="UREASE ACCESSORY PROTEIN F"/>
    <property type="match status" value="1"/>
</dbReference>
<comment type="similarity">
    <text evidence="3">Belongs to the UreF family.</text>
</comment>
<proteinExistence type="inferred from homology"/>
<gene>
    <name evidence="3" type="primary">ureF</name>
    <name evidence="4" type="ORF">CKA81_03540</name>
</gene>
<evidence type="ECO:0000313" key="5">
    <source>
        <dbReference type="Proteomes" id="UP000283474"/>
    </source>
</evidence>
<dbReference type="Pfam" id="PF01730">
    <property type="entry name" value="UreF"/>
    <property type="match status" value="1"/>
</dbReference>
<dbReference type="Gene3D" id="1.10.4190.10">
    <property type="entry name" value="Urease accessory protein UreF"/>
    <property type="match status" value="1"/>
</dbReference>
<dbReference type="RefSeq" id="WP_128354072.1">
    <property type="nucleotide sequence ID" value="NZ_CP022987.1"/>
</dbReference>
<evidence type="ECO:0000313" key="4">
    <source>
        <dbReference type="EMBL" id="QAA93019.1"/>
    </source>
</evidence>
<dbReference type="PANTHER" id="PTHR33620:SF1">
    <property type="entry name" value="UREASE ACCESSORY PROTEIN F"/>
    <property type="match status" value="1"/>
</dbReference>
<keyword evidence="2 3" id="KW-0143">Chaperone</keyword>
<dbReference type="KEGG" id="pus:CKA81_03540"/>
<dbReference type="GO" id="GO:0016151">
    <property type="term" value="F:nickel cation binding"/>
    <property type="evidence" value="ECO:0007669"/>
    <property type="project" value="UniProtKB-UniRule"/>
</dbReference>
<comment type="subunit">
    <text evidence="3">UreD, UreF and UreG form a complex that acts as a GTP-hydrolysis-dependent molecular chaperone, activating the urease apoprotein by helping to assemble the nickel containing metallocenter of UreC. The UreE protein probably delivers the nickel.</text>
</comment>
<dbReference type="OrthoDB" id="9798772at2"/>